<dbReference type="InterPro" id="IPR040756">
    <property type="entry name" value="Peptidase_M61_N"/>
</dbReference>
<gene>
    <name evidence="3" type="ORF">SAMN05421823_109222</name>
</gene>
<dbReference type="InterPro" id="IPR001478">
    <property type="entry name" value="PDZ"/>
</dbReference>
<dbReference type="InterPro" id="IPR036034">
    <property type="entry name" value="PDZ_sf"/>
</dbReference>
<dbReference type="SUPFAM" id="SSF50156">
    <property type="entry name" value="PDZ domain-like"/>
    <property type="match status" value="1"/>
</dbReference>
<proteinExistence type="predicted"/>
<dbReference type="GO" id="GO:0008237">
    <property type="term" value="F:metallopeptidase activity"/>
    <property type="evidence" value="ECO:0007669"/>
    <property type="project" value="UniProtKB-KW"/>
</dbReference>
<feature type="chain" id="PRO_5011461409" evidence="1">
    <location>
        <begin position="22"/>
        <end position="604"/>
    </location>
</feature>
<evidence type="ECO:0000313" key="4">
    <source>
        <dbReference type="Proteomes" id="UP000198510"/>
    </source>
</evidence>
<keyword evidence="1" id="KW-0732">Signal</keyword>
<reference evidence="3 4" key="1">
    <citation type="submission" date="2016-10" db="EMBL/GenBank/DDBJ databases">
        <authorList>
            <person name="de Groot N.N."/>
        </authorList>
    </citation>
    <scope>NUCLEOTIDE SEQUENCE [LARGE SCALE GENOMIC DNA]</scope>
    <source>
        <strain evidence="3 4">DSM 25186</strain>
    </source>
</reference>
<evidence type="ECO:0000313" key="3">
    <source>
        <dbReference type="EMBL" id="SDL99157.1"/>
    </source>
</evidence>
<feature type="signal peptide" evidence="1">
    <location>
        <begin position="1"/>
        <end position="21"/>
    </location>
</feature>
<keyword evidence="3" id="KW-0645">Protease</keyword>
<dbReference type="STRING" id="1075417.SAMN05421823_109222"/>
<dbReference type="SMART" id="SM00228">
    <property type="entry name" value="PDZ"/>
    <property type="match status" value="1"/>
</dbReference>
<dbReference type="Pfam" id="PF17899">
    <property type="entry name" value="Peptidase_M61_N"/>
    <property type="match status" value="1"/>
</dbReference>
<dbReference type="PIRSF" id="PIRSF016493">
    <property type="entry name" value="Glycyl_aminpptds"/>
    <property type="match status" value="1"/>
</dbReference>
<dbReference type="Pfam" id="PF05299">
    <property type="entry name" value="Peptidase_M61"/>
    <property type="match status" value="1"/>
</dbReference>
<dbReference type="OrthoDB" id="9778516at2"/>
<keyword evidence="4" id="KW-1185">Reference proteome</keyword>
<dbReference type="EMBL" id="FNFO01000009">
    <property type="protein sequence ID" value="SDL99157.1"/>
    <property type="molecule type" value="Genomic_DNA"/>
</dbReference>
<evidence type="ECO:0000256" key="1">
    <source>
        <dbReference type="SAM" id="SignalP"/>
    </source>
</evidence>
<dbReference type="PROSITE" id="PS50106">
    <property type="entry name" value="PDZ"/>
    <property type="match status" value="1"/>
</dbReference>
<accession>A0A1G9PLR3</accession>
<dbReference type="Proteomes" id="UP000198510">
    <property type="component" value="Unassembled WGS sequence"/>
</dbReference>
<evidence type="ECO:0000259" key="2">
    <source>
        <dbReference type="PROSITE" id="PS50106"/>
    </source>
</evidence>
<dbReference type="InterPro" id="IPR024191">
    <property type="entry name" value="Peptidase_M61"/>
</dbReference>
<dbReference type="Pfam" id="PF13180">
    <property type="entry name" value="PDZ_2"/>
    <property type="match status" value="1"/>
</dbReference>
<dbReference type="AlphaFoldDB" id="A0A1G9PLR3"/>
<protein>
    <submittedName>
        <fullName evidence="3">Predicted metalloprotease, contains C-terminal PDZ domain</fullName>
    </submittedName>
</protein>
<keyword evidence="3" id="KW-0482">Metalloprotease</keyword>
<dbReference type="RefSeq" id="WP_089685814.1">
    <property type="nucleotide sequence ID" value="NZ_FNFO01000009.1"/>
</dbReference>
<keyword evidence="3" id="KW-0378">Hydrolase</keyword>
<sequence>MHHFRTLTFFFCFFCFCAAQAAPSLAYRLKFEAPQAHYFVVEMDLDGFRQKFVDLKIPVWTPGSYLVREYARHVEGFTAKDGNNQDLRWEKINKNTWRIYSNRAAQIRVRYDVYANELTVRTSHVDASHGYINGASAFLYPAEQQALASTLTVEPYEGWNRVSTSLLQTGNEPFVYRVPNYDILVDSPLEIGTHETFRFTAAGVPHEVAIWGVGSQGSVAFDSTQLKTDMAKIVERAKDVFGEHPCDRYTFIIHAFPGGGGGLEHLNSTTCQTTPATFQDDGRYRGFLGLISHEYFHLWNVKRLRPRALGPFNYDEENYTHMLWVAEGFTAYYDDYLVHRAGFTSADQWLGTLAGNINSVENRPGRNVQSLAEASFDAWIKAYRPDENSQNSQVTYYTQGAVMAMLLDLTILHETNGQKTLDDAMQTLYNRYYKQLGRGYTDEEFMRAISETAGKDLSAFFSQYVFGTQVPEYDDYFAYVGLKLKDRNQGNEEAWLGASLNSEGKVRFVYRDSPAWQGGLNTEDVILAVNEWTVSNNNLNDLIGLYQPGDEVTLTVSRHNRLVELPVTLVANPQSSYTFEPVDNISEQQRSLLQQWVNRGTNQN</sequence>
<name>A0A1G9PLR3_9BACT</name>
<dbReference type="InterPro" id="IPR027268">
    <property type="entry name" value="Peptidase_M4/M1_CTD_sf"/>
</dbReference>
<dbReference type="GO" id="GO:0006508">
    <property type="term" value="P:proteolysis"/>
    <property type="evidence" value="ECO:0007669"/>
    <property type="project" value="UniProtKB-KW"/>
</dbReference>
<dbReference type="Gene3D" id="2.30.42.10">
    <property type="match status" value="1"/>
</dbReference>
<dbReference type="SUPFAM" id="SSF55486">
    <property type="entry name" value="Metalloproteases ('zincins'), catalytic domain"/>
    <property type="match status" value="1"/>
</dbReference>
<dbReference type="InterPro" id="IPR007963">
    <property type="entry name" value="Peptidase_M61_catalytic"/>
</dbReference>
<feature type="domain" description="PDZ" evidence="2">
    <location>
        <begin position="481"/>
        <end position="560"/>
    </location>
</feature>
<dbReference type="Gene3D" id="2.60.40.3650">
    <property type="match status" value="1"/>
</dbReference>
<organism evidence="3 4">
    <name type="scientific">Catalinimonas alkaloidigena</name>
    <dbReference type="NCBI Taxonomy" id="1075417"/>
    <lineage>
        <taxon>Bacteria</taxon>
        <taxon>Pseudomonadati</taxon>
        <taxon>Bacteroidota</taxon>
        <taxon>Cytophagia</taxon>
        <taxon>Cytophagales</taxon>
        <taxon>Catalimonadaceae</taxon>
        <taxon>Catalinimonas</taxon>
    </lineage>
</organism>
<dbReference type="Gene3D" id="1.10.390.10">
    <property type="entry name" value="Neutral Protease Domain 2"/>
    <property type="match status" value="1"/>
</dbReference>